<sequence length="114" mass="13073">MKKSMTMISSSEQKLDRVKMQLVPGIPVSRHMTGRQLPHIRVRGWQTMWQRRNSREAAHMNKHERGLCVICRKAAANTAFRGEKDFAPDFQQHTLMLQVEEDALEMGDAVQGAI</sequence>
<name>A0A5B7FG43_PORTR</name>
<dbReference type="AlphaFoldDB" id="A0A5B7FG43"/>
<gene>
    <name evidence="1" type="ORF">E2C01_039955</name>
</gene>
<evidence type="ECO:0000313" key="2">
    <source>
        <dbReference type="Proteomes" id="UP000324222"/>
    </source>
</evidence>
<reference evidence="1 2" key="1">
    <citation type="submission" date="2019-05" db="EMBL/GenBank/DDBJ databases">
        <title>Another draft genome of Portunus trituberculatus and its Hox gene families provides insights of decapod evolution.</title>
        <authorList>
            <person name="Jeong J.-H."/>
            <person name="Song I."/>
            <person name="Kim S."/>
            <person name="Choi T."/>
            <person name="Kim D."/>
            <person name="Ryu S."/>
            <person name="Kim W."/>
        </authorList>
    </citation>
    <scope>NUCLEOTIDE SEQUENCE [LARGE SCALE GENOMIC DNA]</scope>
    <source>
        <tissue evidence="1">Muscle</tissue>
    </source>
</reference>
<proteinExistence type="predicted"/>
<keyword evidence="2" id="KW-1185">Reference proteome</keyword>
<evidence type="ECO:0000313" key="1">
    <source>
        <dbReference type="EMBL" id="MPC46241.1"/>
    </source>
</evidence>
<comment type="caution">
    <text evidence="1">The sequence shown here is derived from an EMBL/GenBank/DDBJ whole genome shotgun (WGS) entry which is preliminary data.</text>
</comment>
<dbReference type="EMBL" id="VSRR010007114">
    <property type="protein sequence ID" value="MPC46241.1"/>
    <property type="molecule type" value="Genomic_DNA"/>
</dbReference>
<accession>A0A5B7FG43</accession>
<protein>
    <submittedName>
        <fullName evidence="1">Uncharacterized protein</fullName>
    </submittedName>
</protein>
<dbReference type="Proteomes" id="UP000324222">
    <property type="component" value="Unassembled WGS sequence"/>
</dbReference>
<organism evidence="1 2">
    <name type="scientific">Portunus trituberculatus</name>
    <name type="common">Swimming crab</name>
    <name type="synonym">Neptunus trituberculatus</name>
    <dbReference type="NCBI Taxonomy" id="210409"/>
    <lineage>
        <taxon>Eukaryota</taxon>
        <taxon>Metazoa</taxon>
        <taxon>Ecdysozoa</taxon>
        <taxon>Arthropoda</taxon>
        <taxon>Crustacea</taxon>
        <taxon>Multicrustacea</taxon>
        <taxon>Malacostraca</taxon>
        <taxon>Eumalacostraca</taxon>
        <taxon>Eucarida</taxon>
        <taxon>Decapoda</taxon>
        <taxon>Pleocyemata</taxon>
        <taxon>Brachyura</taxon>
        <taxon>Eubrachyura</taxon>
        <taxon>Portunoidea</taxon>
        <taxon>Portunidae</taxon>
        <taxon>Portuninae</taxon>
        <taxon>Portunus</taxon>
    </lineage>
</organism>